<evidence type="ECO:0000256" key="4">
    <source>
        <dbReference type="ARBA" id="ARBA00022771"/>
    </source>
</evidence>
<evidence type="ECO:0000313" key="12">
    <source>
        <dbReference type="Proteomes" id="UP001652700"/>
    </source>
</evidence>
<evidence type="ECO:0000256" key="7">
    <source>
        <dbReference type="PROSITE-ProRule" id="PRU00042"/>
    </source>
</evidence>
<dbReference type="PANTHER" id="PTHR24394:SF29">
    <property type="entry name" value="MYONEURIN"/>
    <property type="match status" value="1"/>
</dbReference>
<keyword evidence="5 8" id="KW-0862">Zinc</keyword>
<feature type="domain" description="C2H2-type" evidence="9">
    <location>
        <begin position="311"/>
        <end position="339"/>
    </location>
</feature>
<dbReference type="InterPro" id="IPR036236">
    <property type="entry name" value="Znf_C2H2_sf"/>
</dbReference>
<dbReference type="SMART" id="SM00355">
    <property type="entry name" value="ZnF_C2H2"/>
    <property type="match status" value="10"/>
</dbReference>
<organism evidence="11 12">
    <name type="scientific">Diabrotica virgifera virgifera</name>
    <name type="common">western corn rootworm</name>
    <dbReference type="NCBI Taxonomy" id="50390"/>
    <lineage>
        <taxon>Eukaryota</taxon>
        <taxon>Metazoa</taxon>
        <taxon>Ecdysozoa</taxon>
        <taxon>Arthropoda</taxon>
        <taxon>Hexapoda</taxon>
        <taxon>Insecta</taxon>
        <taxon>Pterygota</taxon>
        <taxon>Neoptera</taxon>
        <taxon>Endopterygota</taxon>
        <taxon>Coleoptera</taxon>
        <taxon>Polyphaga</taxon>
        <taxon>Cucujiformia</taxon>
        <taxon>Chrysomeloidea</taxon>
        <taxon>Chrysomelidae</taxon>
        <taxon>Galerucinae</taxon>
        <taxon>Diabroticina</taxon>
        <taxon>Diabroticites</taxon>
        <taxon>Diabrotica</taxon>
    </lineage>
</organism>
<dbReference type="InterPro" id="IPR012934">
    <property type="entry name" value="Znf_AD"/>
</dbReference>
<keyword evidence="2 8" id="KW-0479">Metal-binding</keyword>
<dbReference type="SUPFAM" id="SSF57667">
    <property type="entry name" value="beta-beta-alpha zinc fingers"/>
    <property type="match status" value="5"/>
</dbReference>
<feature type="domain" description="ZAD" evidence="10">
    <location>
        <begin position="12"/>
        <end position="82"/>
    </location>
</feature>
<dbReference type="Gene3D" id="3.30.160.60">
    <property type="entry name" value="Classic Zinc Finger"/>
    <property type="match status" value="8"/>
</dbReference>
<dbReference type="Gene3D" id="3.40.1800.20">
    <property type="match status" value="1"/>
</dbReference>
<sequence>MCSNVTALDFPRICRLCLKKEYSRDIFEVPEYLTLIQNITNLKVQENDGFPTNICQHCLNKLGDISEFVQMCVGNYDVLLRIHENNKIKTELLETTLNTSVMLKAENGNDSDVSLKSDLCYPDQVYSDSENEEPKPKQVTCKLCQKSFKTWYKLQVHQKKGCPMADVKTVAYICLICDWEGGTKSALRNHERKEHTEIVEISEGVSKKKWKCAICCKLFTKKIDLQRHRRVHTGLRPFICVLCEKGFTQKSTLERHMSSLHSNQEEKYNFECYICERKFVRKDHLEAHMHNVHIKRQNDEPLEIEYYTSSKSCKLCSKSFSIFSYLHNHLMIVHEETKPPKPKPREKKIKFEHSSNLCSICGKSFEKRKTYQMHMNRKHSEKKYEQKPRKVVAKRDKFQCWHCGKIFTTQSNLTVHIRIHTGEKPYQCGFCAQKFAAYSSWHEHENIHTGKKPFQCVHCKKAFKQRGSLRKHMRSSVHRKPVEELISPEVHNIRQMNSLENNVKEDFMQANENVRQIQIAHSVLNCSNSKY</sequence>
<dbReference type="SUPFAM" id="SSF57716">
    <property type="entry name" value="Glucocorticoid receptor-like (DNA-binding domain)"/>
    <property type="match status" value="1"/>
</dbReference>
<keyword evidence="12" id="KW-1185">Reference proteome</keyword>
<dbReference type="EnsemblMetazoa" id="XM_050643130.1">
    <property type="protein sequence ID" value="XP_050499087.1"/>
    <property type="gene ID" value="LOC114328528"/>
</dbReference>
<feature type="domain" description="C2H2-type" evidence="9">
    <location>
        <begin position="238"/>
        <end position="266"/>
    </location>
</feature>
<dbReference type="PROSITE" id="PS51915">
    <property type="entry name" value="ZAD"/>
    <property type="match status" value="1"/>
</dbReference>
<feature type="domain" description="C2H2-type" evidence="9">
    <location>
        <begin position="210"/>
        <end position="237"/>
    </location>
</feature>
<proteinExistence type="predicted"/>
<evidence type="ECO:0000256" key="6">
    <source>
        <dbReference type="ARBA" id="ARBA00023242"/>
    </source>
</evidence>
<feature type="domain" description="C2H2-type" evidence="9">
    <location>
        <begin position="454"/>
        <end position="481"/>
    </location>
</feature>
<feature type="domain" description="C2H2-type" evidence="9">
    <location>
        <begin position="398"/>
        <end position="425"/>
    </location>
</feature>
<feature type="domain" description="C2H2-type" evidence="9">
    <location>
        <begin position="270"/>
        <end position="298"/>
    </location>
</feature>
<feature type="binding site" evidence="8">
    <location>
        <position position="14"/>
    </location>
    <ligand>
        <name>Zn(2+)</name>
        <dbReference type="ChEBI" id="CHEBI:29105"/>
    </ligand>
</feature>
<dbReference type="InterPro" id="IPR003604">
    <property type="entry name" value="Matrin/U1-like-C_Znf_C2H2"/>
</dbReference>
<evidence type="ECO:0000256" key="8">
    <source>
        <dbReference type="PROSITE-ProRule" id="PRU01263"/>
    </source>
</evidence>
<dbReference type="SMART" id="SM00451">
    <property type="entry name" value="ZnF_U1"/>
    <property type="match status" value="2"/>
</dbReference>
<evidence type="ECO:0000259" key="10">
    <source>
        <dbReference type="PROSITE" id="PS51915"/>
    </source>
</evidence>
<evidence type="ECO:0000256" key="5">
    <source>
        <dbReference type="ARBA" id="ARBA00022833"/>
    </source>
</evidence>
<feature type="binding site" evidence="8">
    <location>
        <position position="58"/>
    </location>
    <ligand>
        <name>Zn(2+)</name>
        <dbReference type="ChEBI" id="CHEBI:29105"/>
    </ligand>
</feature>
<evidence type="ECO:0000256" key="3">
    <source>
        <dbReference type="ARBA" id="ARBA00022737"/>
    </source>
</evidence>
<dbReference type="InterPro" id="IPR013087">
    <property type="entry name" value="Znf_C2H2_type"/>
</dbReference>
<dbReference type="Pfam" id="PF00096">
    <property type="entry name" value="zf-C2H2"/>
    <property type="match status" value="6"/>
</dbReference>
<keyword evidence="4 7" id="KW-0863">Zinc-finger</keyword>
<name>A0ABM5JMC1_DIAVI</name>
<accession>A0ABM5JMC1</accession>
<dbReference type="PROSITE" id="PS00028">
    <property type="entry name" value="ZINC_FINGER_C2H2_1"/>
    <property type="match status" value="8"/>
</dbReference>
<comment type="subcellular location">
    <subcellularLocation>
        <location evidence="1">Nucleus</location>
    </subcellularLocation>
</comment>
<evidence type="ECO:0000313" key="11">
    <source>
        <dbReference type="EnsemblMetazoa" id="XP_050499087.1"/>
    </source>
</evidence>
<evidence type="ECO:0000256" key="1">
    <source>
        <dbReference type="ARBA" id="ARBA00004123"/>
    </source>
</evidence>
<feature type="binding site" evidence="8">
    <location>
        <position position="17"/>
    </location>
    <ligand>
        <name>Zn(2+)</name>
        <dbReference type="ChEBI" id="CHEBI:29105"/>
    </ligand>
</feature>
<feature type="binding site" evidence="8">
    <location>
        <position position="55"/>
    </location>
    <ligand>
        <name>Zn(2+)</name>
        <dbReference type="ChEBI" id="CHEBI:29105"/>
    </ligand>
</feature>
<dbReference type="PANTHER" id="PTHR24394">
    <property type="entry name" value="ZINC FINGER PROTEIN"/>
    <property type="match status" value="1"/>
</dbReference>
<dbReference type="SMART" id="SM00868">
    <property type="entry name" value="zf-AD"/>
    <property type="match status" value="1"/>
</dbReference>
<keyword evidence="3" id="KW-0677">Repeat</keyword>
<dbReference type="Proteomes" id="UP001652700">
    <property type="component" value="Unplaced"/>
</dbReference>
<dbReference type="GeneID" id="114328528"/>
<dbReference type="Pfam" id="PF07776">
    <property type="entry name" value="zf-AD"/>
    <property type="match status" value="1"/>
</dbReference>
<reference evidence="11" key="1">
    <citation type="submission" date="2025-05" db="UniProtKB">
        <authorList>
            <consortium name="EnsemblMetazoa"/>
        </authorList>
    </citation>
    <scope>IDENTIFICATION</scope>
</reference>
<feature type="domain" description="C2H2-type" evidence="9">
    <location>
        <begin position="426"/>
        <end position="453"/>
    </location>
</feature>
<evidence type="ECO:0000256" key="2">
    <source>
        <dbReference type="ARBA" id="ARBA00022723"/>
    </source>
</evidence>
<protein>
    <submittedName>
        <fullName evidence="11">Uncharacterized protein</fullName>
    </submittedName>
</protein>
<dbReference type="PROSITE" id="PS50157">
    <property type="entry name" value="ZINC_FINGER_C2H2_2"/>
    <property type="match status" value="8"/>
</dbReference>
<evidence type="ECO:0000259" key="9">
    <source>
        <dbReference type="PROSITE" id="PS50157"/>
    </source>
</evidence>
<feature type="domain" description="C2H2-type" evidence="9">
    <location>
        <begin position="356"/>
        <end position="384"/>
    </location>
</feature>
<keyword evidence="6" id="KW-0539">Nucleus</keyword>
<dbReference type="RefSeq" id="XP_050499087.1">
    <property type="nucleotide sequence ID" value="XM_050643130.1"/>
</dbReference>